<keyword evidence="9" id="KW-0413">Isomerase</keyword>
<evidence type="ECO:0000256" key="12">
    <source>
        <dbReference type="RuleBase" id="RU362085"/>
    </source>
</evidence>
<dbReference type="Gene3D" id="1.10.860.10">
    <property type="entry name" value="DNAb Helicase, Chain A"/>
    <property type="match status" value="1"/>
</dbReference>
<dbReference type="PANTHER" id="PTHR30153">
    <property type="entry name" value="REPLICATIVE DNA HELICASE DNAB"/>
    <property type="match status" value="1"/>
</dbReference>
<evidence type="ECO:0000256" key="2">
    <source>
        <dbReference type="ARBA" id="ARBA00022515"/>
    </source>
</evidence>
<gene>
    <name evidence="15" type="ORF">GCM10025770_04160</name>
</gene>
<keyword evidence="2 12" id="KW-0639">Primosome</keyword>
<evidence type="ECO:0000256" key="7">
    <source>
        <dbReference type="ARBA" id="ARBA00022840"/>
    </source>
</evidence>
<dbReference type="InterPro" id="IPR016136">
    <property type="entry name" value="DNA_helicase_N/primase_C"/>
</dbReference>
<dbReference type="EMBL" id="BAABLD010000002">
    <property type="protein sequence ID" value="GAA5158880.1"/>
    <property type="molecule type" value="Genomic_DNA"/>
</dbReference>
<evidence type="ECO:0000256" key="4">
    <source>
        <dbReference type="ARBA" id="ARBA00022741"/>
    </source>
</evidence>
<evidence type="ECO:0000256" key="13">
    <source>
        <dbReference type="SAM" id="MobiDB-lite"/>
    </source>
</evidence>
<feature type="region of interest" description="Disordered" evidence="13">
    <location>
        <begin position="1"/>
        <end position="27"/>
    </location>
</feature>
<evidence type="ECO:0000313" key="15">
    <source>
        <dbReference type="EMBL" id="GAA5158880.1"/>
    </source>
</evidence>
<dbReference type="Pfam" id="PF03796">
    <property type="entry name" value="DnaB_C"/>
    <property type="match status" value="1"/>
</dbReference>
<dbReference type="InterPro" id="IPR003593">
    <property type="entry name" value="AAA+_ATPase"/>
</dbReference>
<accession>A0ABP9Q9G8</accession>
<protein>
    <recommendedName>
        <fullName evidence="11 12">Replicative DNA helicase</fullName>
        <ecNumber evidence="11 12">5.6.2.3</ecNumber>
    </recommendedName>
</protein>
<dbReference type="InterPro" id="IPR007693">
    <property type="entry name" value="DNA_helicase_DnaB-like_N"/>
</dbReference>
<reference evidence="16" key="1">
    <citation type="journal article" date="2019" name="Int. J. Syst. Evol. Microbiol.">
        <title>The Global Catalogue of Microorganisms (GCM) 10K type strain sequencing project: providing services to taxonomists for standard genome sequencing and annotation.</title>
        <authorList>
            <consortium name="The Broad Institute Genomics Platform"/>
            <consortium name="The Broad Institute Genome Sequencing Center for Infectious Disease"/>
            <person name="Wu L."/>
            <person name="Ma J."/>
        </authorList>
    </citation>
    <scope>NUCLEOTIDE SEQUENCE [LARGE SCALE GENOMIC DNA]</scope>
    <source>
        <strain evidence="16">JCM 18715</strain>
    </source>
</reference>
<dbReference type="Proteomes" id="UP001500547">
    <property type="component" value="Unassembled WGS sequence"/>
</dbReference>
<comment type="catalytic activity">
    <reaction evidence="10 12">
        <text>ATP + H2O = ADP + phosphate + H(+)</text>
        <dbReference type="Rhea" id="RHEA:13065"/>
        <dbReference type="ChEBI" id="CHEBI:15377"/>
        <dbReference type="ChEBI" id="CHEBI:15378"/>
        <dbReference type="ChEBI" id="CHEBI:30616"/>
        <dbReference type="ChEBI" id="CHEBI:43474"/>
        <dbReference type="ChEBI" id="CHEBI:456216"/>
        <dbReference type="EC" id="5.6.2.3"/>
    </reaction>
</comment>
<dbReference type="EC" id="5.6.2.3" evidence="11 12"/>
<keyword evidence="7 12" id="KW-0067">ATP-binding</keyword>
<keyword evidence="16" id="KW-1185">Reference proteome</keyword>
<evidence type="ECO:0000256" key="9">
    <source>
        <dbReference type="ARBA" id="ARBA00023235"/>
    </source>
</evidence>
<sequence>MAQGRNDFRNDFREQAAPDPQLASLKLPPHSIEAEQSLIGGLLLDNTAWDRVGDLVSEVDFYRDEHRRIFRQIAMLIELGKPADIVTVFESLDKNNESQHVGGLAYLGEIANNTPSAANVRRYAEIVRERAILRKLVTVGDEISGSALLPSGRNASIILDEAESKILAIRDEGSKGAQGFTPIQPVLGQVVERIQELYSRDDQAAITGVPTGLVDLDDKTSGLQPTDMIILAARPGMGKTSFALNVAESVALEAGLPVAIFSMEMPASQLAMRFISSVGRLDQHRLRTGKLNDDEWQKLTYALGRLHEAPIYIDETPGLNPTDLRARARRLHRQCGGKLGLIVIDYLQLMTTLKESDNRAAELSEISRNVKGLAKELKVPIMALSQLNRSLEQRADKRPMASDLRESGALEQDADIIMFIYRDEIYNPDTQDKGKAELIIAKHRNGPTGMVPMTFVGEYTRFENYIQNAPSY</sequence>
<dbReference type="NCBIfam" id="NF004384">
    <property type="entry name" value="PRK05748.1"/>
    <property type="match status" value="1"/>
</dbReference>
<keyword evidence="3 12" id="KW-0235">DNA replication</keyword>
<keyword evidence="6 12" id="KW-0347">Helicase</keyword>
<dbReference type="InterPro" id="IPR007694">
    <property type="entry name" value="DNA_helicase_DnaB-like_C"/>
</dbReference>
<proteinExistence type="inferred from homology"/>
<evidence type="ECO:0000259" key="14">
    <source>
        <dbReference type="PROSITE" id="PS51199"/>
    </source>
</evidence>
<comment type="function">
    <text evidence="12">The main replicative DNA helicase, it participates in initiation and elongation during chromosome replication. Travels ahead of the DNA replisome, separating dsDNA into templates for DNA synthesis. A processive ATP-dependent 5'-3' DNA helicase it has DNA-dependent ATPase activity.</text>
</comment>
<dbReference type="CDD" id="cd00984">
    <property type="entry name" value="DnaB_C"/>
    <property type="match status" value="1"/>
</dbReference>
<evidence type="ECO:0000256" key="10">
    <source>
        <dbReference type="ARBA" id="ARBA00048954"/>
    </source>
</evidence>
<dbReference type="Gene3D" id="3.40.50.300">
    <property type="entry name" value="P-loop containing nucleotide triphosphate hydrolases"/>
    <property type="match status" value="1"/>
</dbReference>
<feature type="compositionally biased region" description="Basic and acidic residues" evidence="13">
    <location>
        <begin position="1"/>
        <end position="16"/>
    </location>
</feature>
<dbReference type="SMART" id="SM00382">
    <property type="entry name" value="AAA"/>
    <property type="match status" value="1"/>
</dbReference>
<dbReference type="Pfam" id="PF00772">
    <property type="entry name" value="DnaB"/>
    <property type="match status" value="1"/>
</dbReference>
<dbReference type="InterPro" id="IPR027417">
    <property type="entry name" value="P-loop_NTPase"/>
</dbReference>
<evidence type="ECO:0000256" key="3">
    <source>
        <dbReference type="ARBA" id="ARBA00022705"/>
    </source>
</evidence>
<evidence type="ECO:0000256" key="11">
    <source>
        <dbReference type="NCBIfam" id="TIGR00665"/>
    </source>
</evidence>
<dbReference type="RefSeq" id="WP_345531171.1">
    <property type="nucleotide sequence ID" value="NZ_BAABLD010000002.1"/>
</dbReference>
<feature type="domain" description="SF4 helicase" evidence="14">
    <location>
        <begin position="202"/>
        <end position="469"/>
    </location>
</feature>
<comment type="similarity">
    <text evidence="1 12">Belongs to the helicase family. DnaB subfamily.</text>
</comment>
<keyword evidence="8 12" id="KW-0238">DNA-binding</keyword>
<evidence type="ECO:0000256" key="5">
    <source>
        <dbReference type="ARBA" id="ARBA00022801"/>
    </source>
</evidence>
<name>A0ABP9Q9G8_9RHOO</name>
<dbReference type="SUPFAM" id="SSF52540">
    <property type="entry name" value="P-loop containing nucleoside triphosphate hydrolases"/>
    <property type="match status" value="1"/>
</dbReference>
<evidence type="ECO:0000256" key="8">
    <source>
        <dbReference type="ARBA" id="ARBA00023125"/>
    </source>
</evidence>
<dbReference type="InterPro" id="IPR036185">
    <property type="entry name" value="DNA_heli_DnaB-like_N_sf"/>
</dbReference>
<dbReference type="NCBIfam" id="TIGR00665">
    <property type="entry name" value="DnaB"/>
    <property type="match status" value="1"/>
</dbReference>
<evidence type="ECO:0000313" key="16">
    <source>
        <dbReference type="Proteomes" id="UP001500547"/>
    </source>
</evidence>
<evidence type="ECO:0000256" key="1">
    <source>
        <dbReference type="ARBA" id="ARBA00008428"/>
    </source>
</evidence>
<evidence type="ECO:0000256" key="6">
    <source>
        <dbReference type="ARBA" id="ARBA00022806"/>
    </source>
</evidence>
<dbReference type="SUPFAM" id="SSF48024">
    <property type="entry name" value="N-terminal domain of DnaB helicase"/>
    <property type="match status" value="1"/>
</dbReference>
<dbReference type="GO" id="GO:0004386">
    <property type="term" value="F:helicase activity"/>
    <property type="evidence" value="ECO:0007669"/>
    <property type="project" value="UniProtKB-KW"/>
</dbReference>
<organism evidence="15 16">
    <name type="scientific">Viridibacterium curvum</name>
    <dbReference type="NCBI Taxonomy" id="1101404"/>
    <lineage>
        <taxon>Bacteria</taxon>
        <taxon>Pseudomonadati</taxon>
        <taxon>Pseudomonadota</taxon>
        <taxon>Betaproteobacteria</taxon>
        <taxon>Rhodocyclales</taxon>
        <taxon>Rhodocyclaceae</taxon>
        <taxon>Viridibacterium</taxon>
    </lineage>
</organism>
<dbReference type="InterPro" id="IPR007692">
    <property type="entry name" value="DNA_helicase_DnaB"/>
</dbReference>
<dbReference type="PROSITE" id="PS51199">
    <property type="entry name" value="SF4_HELICASE"/>
    <property type="match status" value="1"/>
</dbReference>
<comment type="caution">
    <text evidence="15">The sequence shown here is derived from an EMBL/GenBank/DDBJ whole genome shotgun (WGS) entry which is preliminary data.</text>
</comment>
<dbReference type="PANTHER" id="PTHR30153:SF2">
    <property type="entry name" value="REPLICATIVE DNA HELICASE"/>
    <property type="match status" value="1"/>
</dbReference>
<keyword evidence="5 12" id="KW-0378">Hydrolase</keyword>
<keyword evidence="4 12" id="KW-0547">Nucleotide-binding</keyword>